<keyword evidence="2" id="KW-1185">Reference proteome</keyword>
<evidence type="ECO:0000313" key="1">
    <source>
        <dbReference type="EMBL" id="MDQ9091815.1"/>
    </source>
</evidence>
<organism evidence="1 2">
    <name type="scientific">Pseudoalteromonas haloplanktis</name>
    <name type="common">Alteromonas haloplanktis</name>
    <dbReference type="NCBI Taxonomy" id="228"/>
    <lineage>
        <taxon>Bacteria</taxon>
        <taxon>Pseudomonadati</taxon>
        <taxon>Pseudomonadota</taxon>
        <taxon>Gammaproteobacteria</taxon>
        <taxon>Alteromonadales</taxon>
        <taxon>Pseudoalteromonadaceae</taxon>
        <taxon>Pseudoalteromonas</taxon>
    </lineage>
</organism>
<proteinExistence type="predicted"/>
<name>A0ABU1BBF8_PSEHA</name>
<reference evidence="1 2" key="1">
    <citation type="submission" date="2023-08" db="EMBL/GenBank/DDBJ databases">
        <title>Pseudoalteromonas haloplanktis LL1 genome.</title>
        <authorList>
            <person name="Wu S."/>
        </authorList>
    </citation>
    <scope>NUCLEOTIDE SEQUENCE [LARGE SCALE GENOMIC DNA]</scope>
    <source>
        <strain evidence="1 2">LL1</strain>
    </source>
</reference>
<evidence type="ECO:0000313" key="2">
    <source>
        <dbReference type="Proteomes" id="UP001226574"/>
    </source>
</evidence>
<comment type="caution">
    <text evidence="1">The sequence shown here is derived from an EMBL/GenBank/DDBJ whole genome shotgun (WGS) entry which is preliminary data.</text>
</comment>
<dbReference type="Proteomes" id="UP001226574">
    <property type="component" value="Unassembled WGS sequence"/>
</dbReference>
<dbReference type="RefSeq" id="WP_309038935.1">
    <property type="nucleotide sequence ID" value="NZ_JAVIFY010000005.1"/>
</dbReference>
<sequence length="113" mass="13152">MDISRIRHSIFRSDNYLNEKRVKFRKEISVFISIFFFSTSTVFADDGNTNFMEAELATTYDLSRDGFEERLKPLDFSLMGDSIDIGSDAIVLVNSSWTLFLKNFHTLLVTDRY</sequence>
<accession>A0ABU1BBF8</accession>
<dbReference type="EMBL" id="JAVIFY010000005">
    <property type="protein sequence ID" value="MDQ9091815.1"/>
    <property type="molecule type" value="Genomic_DNA"/>
</dbReference>
<protein>
    <submittedName>
        <fullName evidence="1">Uncharacterized protein</fullName>
    </submittedName>
</protein>
<gene>
    <name evidence="1" type="ORF">RC083_09440</name>
</gene>